<gene>
    <name evidence="5" type="primary">Ensa</name>
    <name evidence="5" type="ORF">CM83_13117</name>
    <name evidence="7" type="ORF">g.70279</name>
</gene>
<accession>A0A0A9XSZ7</accession>
<evidence type="ECO:0000256" key="2">
    <source>
        <dbReference type="ARBA" id="ARBA00022776"/>
    </source>
</evidence>
<reference evidence="7" key="4">
    <citation type="journal article" date="2016" name="Gigascience">
        <title>De novo construction of an expanded transcriptome assembly for the western tarnished plant bug, Lygus hesperus.</title>
        <authorList>
            <person name="Tassone E.E."/>
            <person name="Geib S.M."/>
            <person name="Hall B."/>
            <person name="Fabrick J.A."/>
            <person name="Brent C.S."/>
            <person name="Hull J.J."/>
        </authorList>
    </citation>
    <scope>NUCLEOTIDE SEQUENCE</scope>
</reference>
<feature type="compositionally biased region" description="Basic and acidic residues" evidence="4">
    <location>
        <begin position="27"/>
        <end position="41"/>
    </location>
</feature>
<keyword evidence="2" id="KW-0498">Mitosis</keyword>
<dbReference type="PANTHER" id="PTHR10358">
    <property type="entry name" value="ENDOSULFINE"/>
    <property type="match status" value="1"/>
</dbReference>
<evidence type="ECO:0000256" key="1">
    <source>
        <dbReference type="ARBA" id="ARBA00010520"/>
    </source>
</evidence>
<keyword evidence="2" id="KW-0131">Cell cycle</keyword>
<dbReference type="GO" id="GO:0004864">
    <property type="term" value="F:protein phosphatase inhibitor activity"/>
    <property type="evidence" value="ECO:0007669"/>
    <property type="project" value="UniProtKB-KW"/>
</dbReference>
<keyword evidence="3" id="KW-0650">Protein phosphatase inhibitor</keyword>
<dbReference type="EMBL" id="GBHO01023384">
    <property type="protein sequence ID" value="JAG20220.1"/>
    <property type="molecule type" value="Transcribed_RNA"/>
</dbReference>
<dbReference type="GO" id="GO:0005737">
    <property type="term" value="C:cytoplasm"/>
    <property type="evidence" value="ECO:0007669"/>
    <property type="project" value="TreeGrafter"/>
</dbReference>
<name>A0A0A9XSZ7_LYGHE</name>
<dbReference type="AlphaFoldDB" id="A0A0A9XSZ7"/>
<proteinExistence type="inferred from homology"/>
<reference evidence="5" key="2">
    <citation type="submission" date="2014-07" db="EMBL/GenBank/DDBJ databases">
        <authorList>
            <person name="Hull J."/>
        </authorList>
    </citation>
    <scope>NUCLEOTIDE SEQUENCE</scope>
</reference>
<reference evidence="6" key="3">
    <citation type="submission" date="2014-09" db="EMBL/GenBank/DDBJ databases">
        <authorList>
            <person name="Magalhaes I.L.F."/>
            <person name="Oliveira U."/>
            <person name="Santos F.R."/>
            <person name="Vidigal T.H.D.A."/>
            <person name="Brescovit A.D."/>
            <person name="Santos A.J."/>
        </authorList>
    </citation>
    <scope>NUCLEOTIDE SEQUENCE</scope>
</reference>
<evidence type="ECO:0000313" key="6">
    <source>
        <dbReference type="EMBL" id="JAG51158.1"/>
    </source>
</evidence>
<keyword evidence="2" id="KW-0132">Cell division</keyword>
<dbReference type="EMBL" id="GBRD01014668">
    <property type="protein sequence ID" value="JAG51158.1"/>
    <property type="molecule type" value="Transcribed_RNA"/>
</dbReference>
<evidence type="ECO:0000313" key="7">
    <source>
        <dbReference type="EMBL" id="JAP98446.1"/>
    </source>
</evidence>
<protein>
    <submittedName>
        <fullName evidence="5">Alpha-endosulfine</fullName>
    </submittedName>
</protein>
<evidence type="ECO:0000256" key="4">
    <source>
        <dbReference type="SAM" id="MobiDB-lite"/>
    </source>
</evidence>
<feature type="region of interest" description="Disordered" evidence="4">
    <location>
        <begin position="74"/>
        <end position="103"/>
    </location>
</feature>
<evidence type="ECO:0000256" key="3">
    <source>
        <dbReference type="ARBA" id="ARBA00023272"/>
    </source>
</evidence>
<comment type="similarity">
    <text evidence="1">Belongs to the endosulfine family.</text>
</comment>
<dbReference type="PANTHER" id="PTHR10358:SF6">
    <property type="entry name" value="ENDOSULFINE, ISOFORM A"/>
    <property type="match status" value="1"/>
</dbReference>
<organism evidence="5">
    <name type="scientific">Lygus hesperus</name>
    <name type="common">Western plant bug</name>
    <dbReference type="NCBI Taxonomy" id="30085"/>
    <lineage>
        <taxon>Eukaryota</taxon>
        <taxon>Metazoa</taxon>
        <taxon>Ecdysozoa</taxon>
        <taxon>Arthropoda</taxon>
        <taxon>Hexapoda</taxon>
        <taxon>Insecta</taxon>
        <taxon>Pterygota</taxon>
        <taxon>Neoptera</taxon>
        <taxon>Paraneoptera</taxon>
        <taxon>Hemiptera</taxon>
        <taxon>Heteroptera</taxon>
        <taxon>Panheteroptera</taxon>
        <taxon>Cimicomorpha</taxon>
        <taxon>Miridae</taxon>
        <taxon>Mirini</taxon>
        <taxon>Lygus</taxon>
    </lineage>
</organism>
<evidence type="ECO:0000313" key="5">
    <source>
        <dbReference type="EMBL" id="JAG20220.1"/>
    </source>
</evidence>
<sequence>MSDADQEVPMDAQPSEDNSPTSEEVDAQQKNKIEKSEEAKLKAKYPQAANRGHSAFLLQKKLTKGQKFFDSGDYQMAKQSDPSKKLFPNAMNQGSIAIPTPETVPARKTSIIQPKFHLPPPS</sequence>
<dbReference type="EMBL" id="GDHC01020182">
    <property type="protein sequence ID" value="JAP98446.1"/>
    <property type="molecule type" value="Transcribed_RNA"/>
</dbReference>
<reference evidence="5" key="1">
    <citation type="journal article" date="2014" name="PLoS ONE">
        <title>Transcriptome-Based Identification of ABC Transporters in the Western Tarnished Plant Bug Lygus hesperus.</title>
        <authorList>
            <person name="Hull J.J."/>
            <person name="Chaney K."/>
            <person name="Geib S.M."/>
            <person name="Fabrick J.A."/>
            <person name="Brent C.S."/>
            <person name="Walsh D."/>
            <person name="Lavine L.C."/>
        </authorList>
    </citation>
    <scope>NUCLEOTIDE SEQUENCE</scope>
</reference>
<dbReference type="InterPro" id="IPR006760">
    <property type="entry name" value="Endosulphine"/>
</dbReference>
<feature type="region of interest" description="Disordered" evidence="4">
    <location>
        <begin position="1"/>
        <end position="48"/>
    </location>
</feature>